<evidence type="ECO:0000256" key="1">
    <source>
        <dbReference type="ARBA" id="ARBA00023002"/>
    </source>
</evidence>
<keyword evidence="1" id="KW-0560">Oxidoreductase</keyword>
<keyword evidence="5" id="KW-1185">Reference proteome</keyword>
<dbReference type="GO" id="GO:0005829">
    <property type="term" value="C:cytosol"/>
    <property type="evidence" value="ECO:0007669"/>
    <property type="project" value="TreeGrafter"/>
</dbReference>
<keyword evidence="2" id="KW-0503">Monooxygenase</keyword>
<dbReference type="GO" id="GO:0004497">
    <property type="term" value="F:monooxygenase activity"/>
    <property type="evidence" value="ECO:0007669"/>
    <property type="project" value="UniProtKB-KW"/>
</dbReference>
<dbReference type="SUPFAM" id="SSF51679">
    <property type="entry name" value="Bacterial luciferase-like"/>
    <property type="match status" value="1"/>
</dbReference>
<dbReference type="EMBL" id="JACSPR010000001">
    <property type="protein sequence ID" value="MBD8028906.1"/>
    <property type="molecule type" value="Genomic_DNA"/>
</dbReference>
<dbReference type="InterPro" id="IPR022290">
    <property type="entry name" value="LLM_Atu2307-like"/>
</dbReference>
<proteinExistence type="predicted"/>
<evidence type="ECO:0000256" key="2">
    <source>
        <dbReference type="ARBA" id="ARBA00023033"/>
    </source>
</evidence>
<feature type="domain" description="Luciferase-like" evidence="3">
    <location>
        <begin position="29"/>
        <end position="308"/>
    </location>
</feature>
<dbReference type="Proteomes" id="UP000650224">
    <property type="component" value="Unassembled WGS sequence"/>
</dbReference>
<evidence type="ECO:0000313" key="5">
    <source>
        <dbReference type="Proteomes" id="UP000650224"/>
    </source>
</evidence>
<protein>
    <submittedName>
        <fullName evidence="4">LLM class flavin-dependent oxidoreductase</fullName>
    </submittedName>
</protein>
<evidence type="ECO:0000313" key="4">
    <source>
        <dbReference type="EMBL" id="MBD8028906.1"/>
    </source>
</evidence>
<name>A0A8I0LB60_9CORY</name>
<gene>
    <name evidence="4" type="ORF">H9627_00945</name>
</gene>
<dbReference type="Pfam" id="PF00296">
    <property type="entry name" value="Bac_luciferase"/>
    <property type="match status" value="1"/>
</dbReference>
<dbReference type="GO" id="GO:0016705">
    <property type="term" value="F:oxidoreductase activity, acting on paired donors, with incorporation or reduction of molecular oxygen"/>
    <property type="evidence" value="ECO:0007669"/>
    <property type="project" value="InterPro"/>
</dbReference>
<dbReference type="AlphaFoldDB" id="A0A8I0LB60"/>
<reference evidence="4 5" key="1">
    <citation type="submission" date="2020-08" db="EMBL/GenBank/DDBJ databases">
        <title>A Genomic Blueprint of the Chicken Gut Microbiome.</title>
        <authorList>
            <person name="Gilroy R."/>
            <person name="Ravi A."/>
            <person name="Getino M."/>
            <person name="Pursley I."/>
            <person name="Horton D.L."/>
            <person name="Alikhan N.-F."/>
            <person name="Baker D."/>
            <person name="Gharbi K."/>
            <person name="Hall N."/>
            <person name="Watson M."/>
            <person name="Adriaenssens E.M."/>
            <person name="Foster-Nyarko E."/>
            <person name="Jarju S."/>
            <person name="Secka A."/>
            <person name="Antonio M."/>
            <person name="Oren A."/>
            <person name="Chaudhuri R."/>
            <person name="La Ragione R.M."/>
            <person name="Hildebrand F."/>
            <person name="Pallen M.J."/>
        </authorList>
    </citation>
    <scope>NUCLEOTIDE SEQUENCE [LARGE SCALE GENOMIC DNA]</scope>
    <source>
        <strain evidence="4 5">Sa1YVA5</strain>
    </source>
</reference>
<evidence type="ECO:0000259" key="3">
    <source>
        <dbReference type="Pfam" id="PF00296"/>
    </source>
</evidence>
<dbReference type="Gene3D" id="3.20.20.30">
    <property type="entry name" value="Luciferase-like domain"/>
    <property type="match status" value="1"/>
</dbReference>
<sequence>MTQQSPAPRNITFGIDTFGDTAVDLEGNPVPHAQTLRNVIDQAVLAEKVGVDFIGLGEHHRADYSISAPDIMMTAILARTERLKVTSAVTVLSSDDPVRIFERWSTMNAISNNRAEITLGRGSFIESFPLFGFDLQDYELLFNERLDLFRTILDADRAGKGVTWSGKTRSALQDQHLYPATEKGIQAWVAVGGSPESVIRAAKYRFPLMLAIIGGAPSRFRPYVELYKRANEQMGLPQLPIGVHSPGFIAETDQEAYDLSVNNWLQLQNTLGQERGWAPASARQFDHEVSHGSMYVGSPETVAQRIADTITTLDLDRFTLKYVSGPTPHEHLMRCIELYGTQVIPRVREILAER</sequence>
<accession>A0A8I0LB60</accession>
<organism evidence="4 5">
    <name type="scientific">Corynebacterium gallinarum</name>
    <dbReference type="NCBI Taxonomy" id="2762214"/>
    <lineage>
        <taxon>Bacteria</taxon>
        <taxon>Bacillati</taxon>
        <taxon>Actinomycetota</taxon>
        <taxon>Actinomycetes</taxon>
        <taxon>Mycobacteriales</taxon>
        <taxon>Corynebacteriaceae</taxon>
        <taxon>Corynebacterium</taxon>
    </lineage>
</organism>
<dbReference type="RefSeq" id="WP_191732157.1">
    <property type="nucleotide sequence ID" value="NZ_JACSPR010000001.1"/>
</dbReference>
<dbReference type="InterPro" id="IPR011251">
    <property type="entry name" value="Luciferase-like_dom"/>
</dbReference>
<dbReference type="InterPro" id="IPR050766">
    <property type="entry name" value="Bact_Lucif_Oxidored"/>
</dbReference>
<dbReference type="PANTHER" id="PTHR30137">
    <property type="entry name" value="LUCIFERASE-LIKE MONOOXYGENASE"/>
    <property type="match status" value="1"/>
</dbReference>
<dbReference type="PANTHER" id="PTHR30137:SF8">
    <property type="entry name" value="BLR5498 PROTEIN"/>
    <property type="match status" value="1"/>
</dbReference>
<dbReference type="InterPro" id="IPR036661">
    <property type="entry name" value="Luciferase-like_sf"/>
</dbReference>
<dbReference type="NCBIfam" id="TIGR03858">
    <property type="entry name" value="LLM_2I7G"/>
    <property type="match status" value="1"/>
</dbReference>
<comment type="caution">
    <text evidence="4">The sequence shown here is derived from an EMBL/GenBank/DDBJ whole genome shotgun (WGS) entry which is preliminary data.</text>
</comment>